<dbReference type="Pfam" id="PF07479">
    <property type="entry name" value="NAD_Gly3P_dh_C"/>
    <property type="match status" value="1"/>
</dbReference>
<feature type="domain" description="Glycerol-3-phosphate dehydrogenase NAD-dependent N-terminal" evidence="18">
    <location>
        <begin position="3"/>
        <end position="157"/>
    </location>
</feature>
<dbReference type="InterPro" id="IPR013328">
    <property type="entry name" value="6PGD_dom2"/>
</dbReference>
<keyword evidence="2 13" id="KW-0444">Lipid biosynthesis</keyword>
<proteinExistence type="inferred from homology"/>
<comment type="function">
    <text evidence="13">Catalyzes the reduction of the glycolytic intermediate dihydroxyacetone phosphate (DHAP) to sn-glycerol 3-phosphate (G3P), the key precursor for phospholipid synthesis.</text>
</comment>
<dbReference type="Proteomes" id="UP000032431">
    <property type="component" value="Chromosome I"/>
</dbReference>
<dbReference type="NCBIfam" id="NF000942">
    <property type="entry name" value="PRK00094.1-4"/>
    <property type="match status" value="1"/>
</dbReference>
<keyword evidence="4 13" id="KW-0560">Oxidoreductase</keyword>
<evidence type="ECO:0000256" key="12">
    <source>
        <dbReference type="ARBA" id="ARBA00080511"/>
    </source>
</evidence>
<comment type="pathway">
    <text evidence="13">Membrane lipid metabolism; glycerophospholipid metabolism.</text>
</comment>
<keyword evidence="13" id="KW-0963">Cytoplasm</keyword>
<comment type="caution">
    <text evidence="13">Lacks conserved residue(s) required for the propagation of feature annotation.</text>
</comment>
<keyword evidence="5 13" id="KW-0520">NAD</keyword>
<dbReference type="InterPro" id="IPR036291">
    <property type="entry name" value="NAD(P)-bd_dom_sf"/>
</dbReference>
<organism evidence="20 21">
    <name type="scientific">[Clostridium] cellulosi</name>
    <dbReference type="NCBI Taxonomy" id="29343"/>
    <lineage>
        <taxon>Bacteria</taxon>
        <taxon>Bacillati</taxon>
        <taxon>Bacillota</taxon>
        <taxon>Clostridia</taxon>
        <taxon>Eubacteriales</taxon>
        <taxon>Oscillospiraceae</taxon>
        <taxon>Oscillospiraceae incertae sedis</taxon>
    </lineage>
</organism>
<keyword evidence="6 13" id="KW-0443">Lipid metabolism</keyword>
<dbReference type="HAMAP" id="MF_00394">
    <property type="entry name" value="NAD_Glyc3P_dehydrog"/>
    <property type="match status" value="1"/>
</dbReference>
<dbReference type="InterPro" id="IPR006168">
    <property type="entry name" value="G3P_DH_NAD-dep"/>
</dbReference>
<dbReference type="PIRSF" id="PIRSF000114">
    <property type="entry name" value="Glycerol-3-P_dh"/>
    <property type="match status" value="1"/>
</dbReference>
<evidence type="ECO:0000256" key="5">
    <source>
        <dbReference type="ARBA" id="ARBA00023027"/>
    </source>
</evidence>
<dbReference type="PRINTS" id="PR00077">
    <property type="entry name" value="GPDHDRGNASE"/>
</dbReference>
<feature type="binding site" evidence="15">
    <location>
        <begin position="252"/>
        <end position="253"/>
    </location>
    <ligand>
        <name>substrate</name>
    </ligand>
</feature>
<evidence type="ECO:0000256" key="4">
    <source>
        <dbReference type="ARBA" id="ARBA00023002"/>
    </source>
</evidence>
<dbReference type="NCBIfam" id="NF000940">
    <property type="entry name" value="PRK00094.1-2"/>
    <property type="match status" value="1"/>
</dbReference>
<dbReference type="PANTHER" id="PTHR11728">
    <property type="entry name" value="GLYCEROL-3-PHOSPHATE DEHYDROGENASE"/>
    <property type="match status" value="1"/>
</dbReference>
<evidence type="ECO:0000256" key="17">
    <source>
        <dbReference type="RuleBase" id="RU000437"/>
    </source>
</evidence>
<dbReference type="KEGG" id="ccel:CCDG5_1384"/>
<dbReference type="GO" id="GO:0005975">
    <property type="term" value="P:carbohydrate metabolic process"/>
    <property type="evidence" value="ECO:0007669"/>
    <property type="project" value="InterPro"/>
</dbReference>
<feature type="binding site" evidence="13">
    <location>
        <position position="253"/>
    </location>
    <ligand>
        <name>sn-glycerol 3-phosphate</name>
        <dbReference type="ChEBI" id="CHEBI:57597"/>
    </ligand>
</feature>
<dbReference type="FunFam" id="1.10.1040.10:FF:000001">
    <property type="entry name" value="Glycerol-3-phosphate dehydrogenase [NAD(P)+]"/>
    <property type="match status" value="1"/>
</dbReference>
<feature type="domain" description="Glycerol-3-phosphate dehydrogenase NAD-dependent C-terminal" evidence="19">
    <location>
        <begin position="177"/>
        <end position="318"/>
    </location>
</feature>
<keyword evidence="7 13" id="KW-0594">Phospholipid biosynthesis</keyword>
<protein>
    <recommendedName>
        <fullName evidence="11 13">Glycerol-3-phosphate dehydrogenase [NAD(P)+]</fullName>
        <ecNumber evidence="10 13">1.1.1.94</ecNumber>
    </recommendedName>
    <alternativeName>
        <fullName evidence="13">NAD(P)(+)-dependent glycerol-3-phosphate dehydrogenase</fullName>
    </alternativeName>
    <alternativeName>
        <fullName evidence="12 13">NAD(P)H-dependent dihydroxyacetone-phosphate reductase</fullName>
    </alternativeName>
</protein>
<comment type="similarity">
    <text evidence="1 13 17">Belongs to the NAD-dependent glycerol-3-phosphate dehydrogenase family.</text>
</comment>
<keyword evidence="21" id="KW-1185">Reference proteome</keyword>
<feature type="binding site" evidence="13">
    <location>
        <position position="105"/>
    </location>
    <ligand>
        <name>NADPH</name>
        <dbReference type="ChEBI" id="CHEBI:57783"/>
    </ligand>
</feature>
<dbReference type="InterPro" id="IPR008927">
    <property type="entry name" value="6-PGluconate_DH-like_C_sf"/>
</dbReference>
<feature type="binding site" evidence="13">
    <location>
        <position position="252"/>
    </location>
    <ligand>
        <name>sn-glycerol 3-phosphate</name>
        <dbReference type="ChEBI" id="CHEBI:57597"/>
    </ligand>
</feature>
<dbReference type="PANTHER" id="PTHR11728:SF1">
    <property type="entry name" value="GLYCEROL-3-PHOSPHATE DEHYDROGENASE [NAD(+)] 2, CHLOROPLASTIC"/>
    <property type="match status" value="1"/>
</dbReference>
<dbReference type="PATRIC" id="fig|29343.3.peg.1457"/>
<evidence type="ECO:0000256" key="13">
    <source>
        <dbReference type="HAMAP-Rule" id="MF_00394"/>
    </source>
</evidence>
<evidence type="ECO:0000259" key="18">
    <source>
        <dbReference type="Pfam" id="PF01210"/>
    </source>
</evidence>
<dbReference type="NCBIfam" id="NF000941">
    <property type="entry name" value="PRK00094.1-3"/>
    <property type="match status" value="1"/>
</dbReference>
<dbReference type="STRING" id="29343.CCDG5_1384"/>
<dbReference type="UniPathway" id="UPA00940"/>
<accession>A0A078KPZ7</accession>
<evidence type="ECO:0000256" key="9">
    <source>
        <dbReference type="ARBA" id="ARBA00052716"/>
    </source>
</evidence>
<reference evidence="21" key="1">
    <citation type="submission" date="2014-07" db="EMBL/GenBank/DDBJ databases">
        <authorList>
            <person name="Wibberg D."/>
        </authorList>
    </citation>
    <scope>NUCLEOTIDE SEQUENCE [LARGE SCALE GENOMIC DNA]</scope>
    <source>
        <strain evidence="21">DG5</strain>
    </source>
</reference>
<feature type="binding site" evidence="13">
    <location>
        <position position="137"/>
    </location>
    <ligand>
        <name>NADPH</name>
        <dbReference type="ChEBI" id="CHEBI:57783"/>
    </ligand>
</feature>
<dbReference type="InterPro" id="IPR006109">
    <property type="entry name" value="G3P_DH_NAD-dep_C"/>
</dbReference>
<evidence type="ECO:0000256" key="6">
    <source>
        <dbReference type="ARBA" id="ARBA00023098"/>
    </source>
</evidence>
<evidence type="ECO:0000259" key="19">
    <source>
        <dbReference type="Pfam" id="PF07479"/>
    </source>
</evidence>
<feature type="binding site" evidence="13">
    <location>
        <position position="135"/>
    </location>
    <ligand>
        <name>sn-glycerol 3-phosphate</name>
        <dbReference type="ChEBI" id="CHEBI:57597"/>
    </ligand>
</feature>
<feature type="binding site" evidence="13">
    <location>
        <position position="241"/>
    </location>
    <ligand>
        <name>sn-glycerol 3-phosphate</name>
        <dbReference type="ChEBI" id="CHEBI:57597"/>
    </ligand>
</feature>
<evidence type="ECO:0000313" key="21">
    <source>
        <dbReference type="Proteomes" id="UP000032431"/>
    </source>
</evidence>
<dbReference type="GO" id="GO:0008654">
    <property type="term" value="P:phospholipid biosynthetic process"/>
    <property type="evidence" value="ECO:0007669"/>
    <property type="project" value="UniProtKB-KW"/>
</dbReference>
<name>A0A078KPZ7_9FIRM</name>
<sequence>MSKIAILGSGGWGTALAVMSEKYGHEVTLWSPFEEEIEAIRSDGENKKLLPGIKVSEKICLTNDISCACDMDLTILAVPSFAVRSTAKKLAPLLKPGQIVVNVAKGLEENSLKRMTQVIEEELPQVKTVVLSGPSHAEEVSRNVPTAIVAASKYEDAAAKVQETLMNQNFRIYVNPDVIGVEIGGSLKNVMALAAGVCDGLKLGDNTKAALMTRGITEIARLGVAMGGSAQTFAGLAGVGDLIVTCTSMHSRNRRAGIYIGEGLSAEEAIKKVGMTVEGYKTTHAAYVLSKRAGVEMPIVNECYQVLYEGKNPSKAIKDLMLREKKSEIEDLWPKQKIN</sequence>
<feature type="binding site" evidence="16">
    <location>
        <begin position="8"/>
        <end position="13"/>
    </location>
    <ligand>
        <name>NAD(+)</name>
        <dbReference type="ChEBI" id="CHEBI:57540"/>
    </ligand>
</feature>
<gene>
    <name evidence="13 20" type="primary">gpsA</name>
    <name evidence="20" type="ORF">CCDG5_1384</name>
</gene>
<feature type="binding site" evidence="13">
    <location>
        <position position="133"/>
    </location>
    <ligand>
        <name>sn-glycerol 3-phosphate</name>
        <dbReference type="ChEBI" id="CHEBI:57597"/>
    </ligand>
</feature>
<feature type="binding site" evidence="16">
    <location>
        <position position="252"/>
    </location>
    <ligand>
        <name>NAD(+)</name>
        <dbReference type="ChEBI" id="CHEBI:57540"/>
    </ligand>
</feature>
<dbReference type="GO" id="GO:0005829">
    <property type="term" value="C:cytosol"/>
    <property type="evidence" value="ECO:0007669"/>
    <property type="project" value="TreeGrafter"/>
</dbReference>
<comment type="catalytic activity">
    <reaction evidence="9">
        <text>sn-glycerol 3-phosphate + NADP(+) = dihydroxyacetone phosphate + NADPH + H(+)</text>
        <dbReference type="Rhea" id="RHEA:11096"/>
        <dbReference type="ChEBI" id="CHEBI:15378"/>
        <dbReference type="ChEBI" id="CHEBI:57597"/>
        <dbReference type="ChEBI" id="CHEBI:57642"/>
        <dbReference type="ChEBI" id="CHEBI:57783"/>
        <dbReference type="ChEBI" id="CHEBI:58349"/>
        <dbReference type="EC" id="1.1.1.94"/>
    </reaction>
    <physiologicalReaction direction="right-to-left" evidence="9">
        <dbReference type="Rhea" id="RHEA:11098"/>
    </physiologicalReaction>
</comment>
<evidence type="ECO:0000256" key="11">
    <source>
        <dbReference type="ARBA" id="ARBA00069372"/>
    </source>
</evidence>
<dbReference type="Gene3D" id="1.10.1040.10">
    <property type="entry name" value="N-(1-d-carboxylethyl)-l-norvaline Dehydrogenase, domain 2"/>
    <property type="match status" value="1"/>
</dbReference>
<evidence type="ECO:0000256" key="7">
    <source>
        <dbReference type="ARBA" id="ARBA00023209"/>
    </source>
</evidence>
<dbReference type="SUPFAM" id="SSF51735">
    <property type="entry name" value="NAD(P)-binding Rossmann-fold domains"/>
    <property type="match status" value="1"/>
</dbReference>
<dbReference type="FunFam" id="3.40.50.720:FF:000019">
    <property type="entry name" value="Glycerol-3-phosphate dehydrogenase [NAD(P)+]"/>
    <property type="match status" value="1"/>
</dbReference>
<keyword evidence="13" id="KW-0547">Nucleotide-binding</keyword>
<feature type="binding site" evidence="13">
    <location>
        <position position="105"/>
    </location>
    <ligand>
        <name>sn-glycerol 3-phosphate</name>
        <dbReference type="ChEBI" id="CHEBI:57597"/>
    </ligand>
</feature>
<feature type="binding site" evidence="13">
    <location>
        <position position="251"/>
    </location>
    <ligand>
        <name>sn-glycerol 3-phosphate</name>
        <dbReference type="ChEBI" id="CHEBI:57597"/>
    </ligand>
</feature>
<dbReference type="InterPro" id="IPR011128">
    <property type="entry name" value="G3P_DH_NAD-dep_N"/>
</dbReference>
<dbReference type="Pfam" id="PF01210">
    <property type="entry name" value="NAD_Gly3P_dh_N"/>
    <property type="match status" value="1"/>
</dbReference>
<keyword evidence="8 13" id="KW-1208">Phospholipid metabolism</keyword>
<dbReference type="OrthoDB" id="9812273at2"/>
<dbReference type="GO" id="GO:0051287">
    <property type="term" value="F:NAD binding"/>
    <property type="evidence" value="ECO:0007669"/>
    <property type="project" value="InterPro"/>
</dbReference>
<comment type="catalytic activity">
    <reaction evidence="13">
        <text>sn-glycerol 3-phosphate + NAD(+) = dihydroxyacetone phosphate + NADH + H(+)</text>
        <dbReference type="Rhea" id="RHEA:11092"/>
        <dbReference type="ChEBI" id="CHEBI:15378"/>
        <dbReference type="ChEBI" id="CHEBI:57540"/>
        <dbReference type="ChEBI" id="CHEBI:57597"/>
        <dbReference type="ChEBI" id="CHEBI:57642"/>
        <dbReference type="ChEBI" id="CHEBI:57945"/>
        <dbReference type="EC" id="1.1.1.94"/>
    </reaction>
</comment>
<dbReference type="EMBL" id="LM995447">
    <property type="protein sequence ID" value="CDZ24498.1"/>
    <property type="molecule type" value="Genomic_DNA"/>
</dbReference>
<dbReference type="GO" id="GO:0141153">
    <property type="term" value="F:glycerol-3-phosphate dehydrogenase (NADP+) activity"/>
    <property type="evidence" value="ECO:0007669"/>
    <property type="project" value="RHEA"/>
</dbReference>
<evidence type="ECO:0000313" key="20">
    <source>
        <dbReference type="EMBL" id="CDZ24498.1"/>
    </source>
</evidence>
<evidence type="ECO:0000256" key="2">
    <source>
        <dbReference type="ARBA" id="ARBA00022516"/>
    </source>
</evidence>
<feature type="binding site" evidence="13">
    <location>
        <position position="12"/>
    </location>
    <ligand>
        <name>NADPH</name>
        <dbReference type="ChEBI" id="CHEBI:57783"/>
    </ligand>
</feature>
<dbReference type="AlphaFoldDB" id="A0A078KPZ7"/>
<comment type="subcellular location">
    <subcellularLocation>
        <location evidence="13">Cytoplasm</location>
    </subcellularLocation>
</comment>
<dbReference type="PROSITE" id="PS00957">
    <property type="entry name" value="NAD_G3PDH"/>
    <property type="match status" value="1"/>
</dbReference>
<feature type="active site" description="Proton acceptor" evidence="13 14">
    <location>
        <position position="188"/>
    </location>
</feature>
<evidence type="ECO:0000256" key="8">
    <source>
        <dbReference type="ARBA" id="ARBA00023264"/>
    </source>
</evidence>
<evidence type="ECO:0000256" key="16">
    <source>
        <dbReference type="PIRSR" id="PIRSR000114-3"/>
    </source>
</evidence>
<dbReference type="GO" id="GO:0046168">
    <property type="term" value="P:glycerol-3-phosphate catabolic process"/>
    <property type="evidence" value="ECO:0007669"/>
    <property type="project" value="InterPro"/>
</dbReference>
<dbReference type="EC" id="1.1.1.94" evidence="10 13"/>
<feature type="binding site" evidence="13">
    <location>
        <position position="278"/>
    </location>
    <ligand>
        <name>NADPH</name>
        <dbReference type="ChEBI" id="CHEBI:57783"/>
    </ligand>
</feature>
<dbReference type="HOGENOM" id="CLU_033449_0_2_9"/>
<evidence type="ECO:0000256" key="3">
    <source>
        <dbReference type="ARBA" id="ARBA00022857"/>
    </source>
</evidence>
<evidence type="ECO:0000256" key="1">
    <source>
        <dbReference type="ARBA" id="ARBA00011009"/>
    </source>
</evidence>
<feature type="binding site" evidence="15">
    <location>
        <position position="105"/>
    </location>
    <ligand>
        <name>substrate</name>
    </ligand>
</feature>
<evidence type="ECO:0000256" key="14">
    <source>
        <dbReference type="PIRSR" id="PIRSR000114-1"/>
    </source>
</evidence>
<evidence type="ECO:0000256" key="15">
    <source>
        <dbReference type="PIRSR" id="PIRSR000114-2"/>
    </source>
</evidence>
<keyword evidence="3 13" id="KW-0521">NADP</keyword>
<dbReference type="SUPFAM" id="SSF48179">
    <property type="entry name" value="6-phosphogluconate dehydrogenase C-terminal domain-like"/>
    <property type="match status" value="1"/>
</dbReference>
<dbReference type="GO" id="GO:0006650">
    <property type="term" value="P:glycerophospholipid metabolic process"/>
    <property type="evidence" value="ECO:0007669"/>
    <property type="project" value="UniProtKB-UniRule"/>
</dbReference>
<dbReference type="GO" id="GO:0046167">
    <property type="term" value="P:glycerol-3-phosphate biosynthetic process"/>
    <property type="evidence" value="ECO:0007669"/>
    <property type="project" value="UniProtKB-UniRule"/>
</dbReference>
<evidence type="ECO:0000256" key="10">
    <source>
        <dbReference type="ARBA" id="ARBA00066687"/>
    </source>
</evidence>
<feature type="binding site" evidence="13">
    <location>
        <position position="188"/>
    </location>
    <ligand>
        <name>sn-glycerol 3-phosphate</name>
        <dbReference type="ChEBI" id="CHEBI:57597"/>
    </ligand>
</feature>
<dbReference type="Gene3D" id="3.40.50.720">
    <property type="entry name" value="NAD(P)-binding Rossmann-like Domain"/>
    <property type="match status" value="1"/>
</dbReference>
<dbReference type="GO" id="GO:0141152">
    <property type="term" value="F:glycerol-3-phosphate dehydrogenase (NAD+) activity"/>
    <property type="evidence" value="ECO:0007669"/>
    <property type="project" value="RHEA"/>
</dbReference>
<feature type="binding site" evidence="16">
    <location>
        <position position="137"/>
    </location>
    <ligand>
        <name>NAD(+)</name>
        <dbReference type="ChEBI" id="CHEBI:57540"/>
    </ligand>
</feature>
<feature type="binding site" evidence="13">
    <location>
        <position position="252"/>
    </location>
    <ligand>
        <name>NADPH</name>
        <dbReference type="ChEBI" id="CHEBI:57783"/>
    </ligand>
</feature>